<dbReference type="EC" id="4.1.1.37" evidence="3 7"/>
<dbReference type="NCBIfam" id="TIGR01464">
    <property type="entry name" value="hemE"/>
    <property type="match status" value="1"/>
</dbReference>
<dbReference type="AlphaFoldDB" id="A0A0F5FJP5"/>
<evidence type="ECO:0000256" key="3">
    <source>
        <dbReference type="ARBA" id="ARBA00012288"/>
    </source>
</evidence>
<comment type="subunit">
    <text evidence="7">Homodimer.</text>
</comment>
<keyword evidence="5 7" id="KW-0456">Lyase</keyword>
<dbReference type="PROSITE" id="PS00906">
    <property type="entry name" value="UROD_1"/>
    <property type="match status" value="1"/>
</dbReference>
<keyword evidence="4 7" id="KW-0210">Decarboxylase</keyword>
<evidence type="ECO:0000256" key="1">
    <source>
        <dbReference type="ARBA" id="ARBA00004804"/>
    </source>
</evidence>
<dbReference type="PANTHER" id="PTHR21091:SF169">
    <property type="entry name" value="UROPORPHYRINOGEN DECARBOXYLASE"/>
    <property type="match status" value="1"/>
</dbReference>
<dbReference type="SUPFAM" id="SSF51726">
    <property type="entry name" value="UROD/MetE-like"/>
    <property type="match status" value="1"/>
</dbReference>
<feature type="binding site" evidence="7">
    <location>
        <begin position="27"/>
        <end position="31"/>
    </location>
    <ligand>
        <name>substrate</name>
    </ligand>
</feature>
<dbReference type="HAMAP" id="MF_00218">
    <property type="entry name" value="URO_D"/>
    <property type="match status" value="1"/>
</dbReference>
<dbReference type="PATRIC" id="fig|443610.3.peg.2042"/>
<evidence type="ECO:0000256" key="7">
    <source>
        <dbReference type="HAMAP-Rule" id="MF_00218"/>
    </source>
</evidence>
<dbReference type="GO" id="GO:0019353">
    <property type="term" value="P:protoporphyrinogen IX biosynthetic process from glutamate"/>
    <property type="evidence" value="ECO:0007669"/>
    <property type="project" value="TreeGrafter"/>
</dbReference>
<dbReference type="CDD" id="cd00717">
    <property type="entry name" value="URO-D"/>
    <property type="match status" value="1"/>
</dbReference>
<dbReference type="GO" id="GO:0004853">
    <property type="term" value="F:uroporphyrinogen decarboxylase activity"/>
    <property type="evidence" value="ECO:0007669"/>
    <property type="project" value="UniProtKB-UniRule"/>
</dbReference>
<evidence type="ECO:0000313" key="12">
    <source>
        <dbReference type="Proteomes" id="UP000033632"/>
    </source>
</evidence>
<feature type="binding site" evidence="7">
    <location>
        <position position="77"/>
    </location>
    <ligand>
        <name>substrate</name>
    </ligand>
</feature>
<comment type="similarity">
    <text evidence="2 7 9">Belongs to the uroporphyrinogen decarboxylase family.</text>
</comment>
<dbReference type="EMBL" id="JZEX01000158">
    <property type="protein sequence ID" value="KKB08452.1"/>
    <property type="molecule type" value="Genomic_DNA"/>
</dbReference>
<sequence length="346" mass="37799">MTGASGKILLETVRGRRQERAPIWIMRQAGRYLPEYREVRAGVSGFLELCYTPKLAAEVTLQPLRRFELDAAILFSDILVIPDALGQKVRFETGEGPLLDPVDAGAIAALKPERVVERLSPVLETLERVKAALPRTKTMIGFCGSPWTVATYMIGGRGSSDQAAARLFALREPEAFAALVDVLVEASIEYLAAQFAAGADVVQLFESWALNLDEPAFRERVIEPNRRIVEGLRRRVPDAPIIGFPRGAAGMIGEYVERTGVNAVGLDYATPPAFADKAVPKDIAVQGNLDPLRLVAGGRQMEDQARAILSVFADRPHIFNLGHGIVPETPISHVERLVDIVRAFPS</sequence>
<dbReference type="OrthoDB" id="9806656at2"/>
<feature type="binding site" evidence="7">
    <location>
        <position position="152"/>
    </location>
    <ligand>
        <name>substrate</name>
    </ligand>
</feature>
<evidence type="ECO:0000259" key="10">
    <source>
        <dbReference type="PROSITE" id="PS00906"/>
    </source>
</evidence>
<dbReference type="Gene3D" id="3.20.20.210">
    <property type="match status" value="1"/>
</dbReference>
<keyword evidence="6 7" id="KW-0627">Porphyrin biosynthesis</keyword>
<dbReference type="Pfam" id="PF01208">
    <property type="entry name" value="URO-D"/>
    <property type="match status" value="1"/>
</dbReference>
<feature type="binding site" evidence="7">
    <location>
        <position position="323"/>
    </location>
    <ligand>
        <name>substrate</name>
    </ligand>
</feature>
<evidence type="ECO:0000256" key="9">
    <source>
        <dbReference type="RuleBase" id="RU004169"/>
    </source>
</evidence>
<feature type="binding site" evidence="7">
    <location>
        <position position="207"/>
    </location>
    <ligand>
        <name>substrate</name>
    </ligand>
</feature>
<reference evidence="11 12" key="1">
    <citation type="submission" date="2015-03" db="EMBL/GenBank/DDBJ databases">
        <authorList>
            <person name="Hassan Y.I."/>
            <person name="Lepp D."/>
            <person name="Li X.-Z."/>
            <person name="Zhou T."/>
        </authorList>
    </citation>
    <scope>NUCLEOTIDE SEQUENCE [LARGE SCALE GENOMIC DNA]</scope>
    <source>
        <strain evidence="11 12">BD-c194</strain>
    </source>
</reference>
<proteinExistence type="inferred from homology"/>
<comment type="pathway">
    <text evidence="1 7 8">Porphyrin-containing compound metabolism; protoporphyrin-IX biosynthesis; coproporphyrinogen-III from 5-aminolevulinate: step 4/4.</text>
</comment>
<dbReference type="InterPro" id="IPR006361">
    <property type="entry name" value="Uroporphyrinogen_deCO2ase_HemE"/>
</dbReference>
<gene>
    <name evidence="7" type="primary">hemE</name>
    <name evidence="11" type="ORF">VE25_18675</name>
</gene>
<keyword evidence="12" id="KW-1185">Reference proteome</keyword>
<name>A0A0F5FJP5_9HYPH</name>
<dbReference type="GO" id="GO:0005829">
    <property type="term" value="C:cytosol"/>
    <property type="evidence" value="ECO:0007669"/>
    <property type="project" value="TreeGrafter"/>
</dbReference>
<dbReference type="STRING" id="443610.VE25_18675"/>
<keyword evidence="7" id="KW-0963">Cytoplasm</keyword>
<feature type="domain" description="Uroporphyrinogen decarboxylase (URO-D)" evidence="10">
    <location>
        <begin position="22"/>
        <end position="31"/>
    </location>
</feature>
<evidence type="ECO:0000256" key="8">
    <source>
        <dbReference type="RuleBase" id="RU000554"/>
    </source>
</evidence>
<organism evidence="11 12">
    <name type="scientific">Devosia geojensis</name>
    <dbReference type="NCBI Taxonomy" id="443610"/>
    <lineage>
        <taxon>Bacteria</taxon>
        <taxon>Pseudomonadati</taxon>
        <taxon>Pseudomonadota</taxon>
        <taxon>Alphaproteobacteria</taxon>
        <taxon>Hyphomicrobiales</taxon>
        <taxon>Devosiaceae</taxon>
        <taxon>Devosia</taxon>
    </lineage>
</organism>
<dbReference type="InterPro" id="IPR000257">
    <property type="entry name" value="Uroporphyrinogen_deCOase"/>
</dbReference>
<dbReference type="Proteomes" id="UP000033632">
    <property type="component" value="Unassembled WGS sequence"/>
</dbReference>
<comment type="catalytic activity">
    <reaction evidence="7 8">
        <text>uroporphyrinogen III + 4 H(+) = coproporphyrinogen III + 4 CO2</text>
        <dbReference type="Rhea" id="RHEA:19865"/>
        <dbReference type="ChEBI" id="CHEBI:15378"/>
        <dbReference type="ChEBI" id="CHEBI:16526"/>
        <dbReference type="ChEBI" id="CHEBI:57308"/>
        <dbReference type="ChEBI" id="CHEBI:57309"/>
        <dbReference type="EC" id="4.1.1.37"/>
    </reaction>
</comment>
<feature type="site" description="Transition state stabilizer" evidence="7">
    <location>
        <position position="77"/>
    </location>
</feature>
<accession>A0A0F5FJP5</accession>
<comment type="subcellular location">
    <subcellularLocation>
        <location evidence="7">Cytoplasm</location>
    </subcellularLocation>
</comment>
<dbReference type="UniPathway" id="UPA00251">
    <property type="reaction ID" value="UER00321"/>
</dbReference>
<comment type="function">
    <text evidence="7">Catalyzes the decarboxylation of four acetate groups of uroporphyrinogen-III to yield coproporphyrinogen-III.</text>
</comment>
<comment type="caution">
    <text evidence="11">The sequence shown here is derived from an EMBL/GenBank/DDBJ whole genome shotgun (WGS) entry which is preliminary data.</text>
</comment>
<dbReference type="PANTHER" id="PTHR21091">
    <property type="entry name" value="METHYLTETRAHYDROFOLATE:HOMOCYSTEINE METHYLTRANSFERASE RELATED"/>
    <property type="match status" value="1"/>
</dbReference>
<evidence type="ECO:0000256" key="2">
    <source>
        <dbReference type="ARBA" id="ARBA00009935"/>
    </source>
</evidence>
<comment type="caution">
    <text evidence="7">Lacks conserved residue(s) required for the propagation of feature annotation.</text>
</comment>
<evidence type="ECO:0000256" key="6">
    <source>
        <dbReference type="ARBA" id="ARBA00023244"/>
    </source>
</evidence>
<dbReference type="RefSeq" id="WP_046110182.1">
    <property type="nucleotide sequence ID" value="NZ_JZEX01000158.1"/>
</dbReference>
<protein>
    <recommendedName>
        <fullName evidence="3 7">Uroporphyrinogen decarboxylase</fullName>
        <shortName evidence="7">UPD</shortName>
        <shortName evidence="7">URO-D</shortName>
        <ecNumber evidence="3 7">4.1.1.37</ecNumber>
    </recommendedName>
</protein>
<evidence type="ECO:0000313" key="11">
    <source>
        <dbReference type="EMBL" id="KKB08452.1"/>
    </source>
</evidence>
<evidence type="ECO:0000256" key="4">
    <source>
        <dbReference type="ARBA" id="ARBA00022793"/>
    </source>
</evidence>
<evidence type="ECO:0000256" key="5">
    <source>
        <dbReference type="ARBA" id="ARBA00023239"/>
    </source>
</evidence>
<dbReference type="InterPro" id="IPR038071">
    <property type="entry name" value="UROD/MetE-like_sf"/>
</dbReference>